<dbReference type="GO" id="GO:0006952">
    <property type="term" value="P:defense response"/>
    <property type="evidence" value="ECO:0007669"/>
    <property type="project" value="InterPro"/>
</dbReference>
<evidence type="ECO:0000313" key="4">
    <source>
        <dbReference type="Proteomes" id="UP000245207"/>
    </source>
</evidence>
<reference evidence="3 4" key="1">
    <citation type="journal article" date="2018" name="Mol. Plant">
        <title>The genome of Artemisia annua provides insight into the evolution of Asteraceae family and artemisinin biosynthesis.</title>
        <authorList>
            <person name="Shen Q."/>
            <person name="Zhang L."/>
            <person name="Liao Z."/>
            <person name="Wang S."/>
            <person name="Yan T."/>
            <person name="Shi P."/>
            <person name="Liu M."/>
            <person name="Fu X."/>
            <person name="Pan Q."/>
            <person name="Wang Y."/>
            <person name="Lv Z."/>
            <person name="Lu X."/>
            <person name="Zhang F."/>
            <person name="Jiang W."/>
            <person name="Ma Y."/>
            <person name="Chen M."/>
            <person name="Hao X."/>
            <person name="Li L."/>
            <person name="Tang Y."/>
            <person name="Lv G."/>
            <person name="Zhou Y."/>
            <person name="Sun X."/>
            <person name="Brodelius P.E."/>
            <person name="Rose J.K.C."/>
            <person name="Tang K."/>
        </authorList>
    </citation>
    <scope>NUCLEOTIDE SEQUENCE [LARGE SCALE GENOMIC DNA]</scope>
    <source>
        <strain evidence="4">cv. Huhao1</strain>
        <tissue evidence="3">Leaf</tissue>
    </source>
</reference>
<proteinExistence type="predicted"/>
<dbReference type="Pfam" id="PF18117">
    <property type="entry name" value="EDS1_EP"/>
    <property type="match status" value="1"/>
</dbReference>
<evidence type="ECO:0000259" key="2">
    <source>
        <dbReference type="Pfam" id="PF18117"/>
    </source>
</evidence>
<dbReference type="PANTHER" id="PTHR47090">
    <property type="entry name" value="PROTEIN EDS1-RELATED"/>
    <property type="match status" value="1"/>
</dbReference>
<protein>
    <submittedName>
        <fullName evidence="3">Protein EDS1L</fullName>
    </submittedName>
</protein>
<accession>A0A2U1NZ03</accession>
<feature type="domain" description="EDS1 EP" evidence="2">
    <location>
        <begin position="70"/>
        <end position="154"/>
    </location>
</feature>
<dbReference type="Proteomes" id="UP000245207">
    <property type="component" value="Unassembled WGS sequence"/>
</dbReference>
<dbReference type="STRING" id="35608.A0A2U1NZ03"/>
<organism evidence="3 4">
    <name type="scientific">Artemisia annua</name>
    <name type="common">Sweet wormwood</name>
    <dbReference type="NCBI Taxonomy" id="35608"/>
    <lineage>
        <taxon>Eukaryota</taxon>
        <taxon>Viridiplantae</taxon>
        <taxon>Streptophyta</taxon>
        <taxon>Embryophyta</taxon>
        <taxon>Tracheophyta</taxon>
        <taxon>Spermatophyta</taxon>
        <taxon>Magnoliopsida</taxon>
        <taxon>eudicotyledons</taxon>
        <taxon>Gunneridae</taxon>
        <taxon>Pentapetalae</taxon>
        <taxon>asterids</taxon>
        <taxon>campanulids</taxon>
        <taxon>Asterales</taxon>
        <taxon>Asteraceae</taxon>
        <taxon>Asteroideae</taxon>
        <taxon>Anthemideae</taxon>
        <taxon>Artemisiinae</taxon>
        <taxon>Artemisia</taxon>
    </lineage>
</organism>
<dbReference type="InterPro" id="IPR041266">
    <property type="entry name" value="EDS1_EP"/>
</dbReference>
<comment type="caution">
    <text evidence="3">The sequence shown here is derived from an EMBL/GenBank/DDBJ whole genome shotgun (WGS) entry which is preliminary data.</text>
</comment>
<dbReference type="EMBL" id="PKPP01001952">
    <property type="protein sequence ID" value="PWA78721.1"/>
    <property type="molecule type" value="Genomic_DNA"/>
</dbReference>
<name>A0A2U1NZ03_ARTAN</name>
<feature type="compositionally biased region" description="Basic and acidic residues" evidence="1">
    <location>
        <begin position="58"/>
        <end position="75"/>
    </location>
</feature>
<gene>
    <name evidence="3" type="ORF">CTI12_AA098830</name>
</gene>
<feature type="compositionally biased region" description="Polar residues" evidence="1">
    <location>
        <begin position="1"/>
        <end position="23"/>
    </location>
</feature>
<dbReference type="PANTHER" id="PTHR47090:SF2">
    <property type="entry name" value="PROTEIN EDS1-RELATED"/>
    <property type="match status" value="1"/>
</dbReference>
<feature type="region of interest" description="Disordered" evidence="1">
    <location>
        <begin position="1"/>
        <end position="75"/>
    </location>
</feature>
<dbReference type="InterPro" id="IPR044214">
    <property type="entry name" value="EDS1-like"/>
</dbReference>
<dbReference type="AlphaFoldDB" id="A0A2U1NZ03"/>
<sequence>MSNHSGNATSTSTSAVRNTTWNGKTLRDQGGLAPDAASREQDYQLLPNTAEKAHQKKVPQEKLKGTQIQKGKEDSEANVKGLKLAGIWDIIVEMLKWYELPDKFESNEDWTKLGTKFRKLVKLLDIANYKRRSKDDDTGSYLREGGRPKRYKIII</sequence>
<keyword evidence="4" id="KW-1185">Reference proteome</keyword>
<evidence type="ECO:0000256" key="1">
    <source>
        <dbReference type="SAM" id="MobiDB-lite"/>
    </source>
</evidence>
<evidence type="ECO:0000313" key="3">
    <source>
        <dbReference type="EMBL" id="PWA78721.1"/>
    </source>
</evidence>